<dbReference type="InterPro" id="IPR001875">
    <property type="entry name" value="DED_dom"/>
</dbReference>
<gene>
    <name evidence="4" type="ORF">HHUSO_G32098</name>
</gene>
<dbReference type="InterPro" id="IPR011029">
    <property type="entry name" value="DEATH-like_dom_sf"/>
</dbReference>
<dbReference type="SUPFAM" id="SSF47986">
    <property type="entry name" value="DEATH domain"/>
    <property type="match status" value="1"/>
</dbReference>
<sequence>MAAAGTRRLAISQCWEEAACLSFYGMQSLHEIFEVVGSHLTDSDLEVLSFLLDETYLATHPLDPAGWAVDLEGRAGATCPRLQAAMQRYHGRRGSSTGELGFCAAGVHKPKDGVELLLELERRGVCDESNLTHLLQLLRILTRHDLMPFVTQKKRRTVSPERCSYGSVISGAEEEEEEGVRKSAAETDGAGRGQWRAGVDPNRQSPAGSKRPRGRKRRSRKLNSPPRRAGGGGGGGRGGGQGQQHIFAQDRVTCGKRPLFASLPPSSRCFSLHTAFSIYTSHLNIFSPSLLSSPPSLLSLSLSLPRRAPACARGILRSRDGSARGRVLQQAGPRGAAVRSLQPGRRADPLAGPRRHRVRHQVLGPVVPGRLLEGLPERRAARGPERRLHHRLAPQGSGKGGRGAAGQRG</sequence>
<feature type="compositionally biased region" description="Gly residues" evidence="2">
    <location>
        <begin position="229"/>
        <end position="242"/>
    </location>
</feature>
<reference evidence="4 5" key="1">
    <citation type="submission" date="2021-05" db="EMBL/GenBank/DDBJ databases">
        <authorList>
            <person name="Zahm M."/>
            <person name="Klopp C."/>
            <person name="Cabau C."/>
            <person name="Kuhl H."/>
            <person name="Suciu R."/>
            <person name="Ciorpac M."/>
            <person name="Holostenco D."/>
            <person name="Gessner J."/>
            <person name="Wuertz S."/>
            <person name="Hohne C."/>
            <person name="Stock M."/>
            <person name="Gislard M."/>
            <person name="Lluch J."/>
            <person name="Milhes M."/>
            <person name="Lampietro C."/>
            <person name="Lopez Roques C."/>
            <person name="Donnadieu C."/>
            <person name="Du K."/>
            <person name="Schartl M."/>
            <person name="Guiguen Y."/>
        </authorList>
    </citation>
    <scope>NUCLEOTIDE SEQUENCE [LARGE SCALE GENOMIC DNA]</scope>
    <source>
        <strain evidence="4">Hh-F2</strain>
        <tissue evidence="4">Blood</tissue>
    </source>
</reference>
<feature type="domain" description="DED" evidence="3">
    <location>
        <begin position="28"/>
        <end position="152"/>
    </location>
</feature>
<dbReference type="Proteomes" id="UP001369086">
    <property type="component" value="Unassembled WGS sequence"/>
</dbReference>
<accession>A0ABR0YBD5</accession>
<evidence type="ECO:0000256" key="1">
    <source>
        <dbReference type="ARBA" id="ARBA00004604"/>
    </source>
</evidence>
<feature type="compositionally biased region" description="Basic and acidic residues" evidence="2">
    <location>
        <begin position="375"/>
        <end position="386"/>
    </location>
</feature>
<comment type="subcellular location">
    <subcellularLocation>
        <location evidence="1">Nucleus</location>
        <location evidence="1">Nucleolus</location>
    </subcellularLocation>
</comment>
<feature type="region of interest" description="Disordered" evidence="2">
    <location>
        <begin position="374"/>
        <end position="409"/>
    </location>
</feature>
<evidence type="ECO:0000313" key="4">
    <source>
        <dbReference type="EMBL" id="KAK6469723.1"/>
    </source>
</evidence>
<evidence type="ECO:0000256" key="2">
    <source>
        <dbReference type="SAM" id="MobiDB-lite"/>
    </source>
</evidence>
<evidence type="ECO:0000313" key="5">
    <source>
        <dbReference type="Proteomes" id="UP001369086"/>
    </source>
</evidence>
<keyword evidence="5" id="KW-1185">Reference proteome</keyword>
<dbReference type="PANTHER" id="PTHR15205:SF1">
    <property type="entry name" value="DNA-BINDING DEATH EFFECTOR DOMAIN-CONTAINING PROTEIN 2"/>
    <property type="match status" value="1"/>
</dbReference>
<evidence type="ECO:0000259" key="3">
    <source>
        <dbReference type="PROSITE" id="PS50168"/>
    </source>
</evidence>
<dbReference type="EMBL" id="JAHFZB010000038">
    <property type="protein sequence ID" value="KAK6469723.1"/>
    <property type="molecule type" value="Genomic_DNA"/>
</dbReference>
<protein>
    <submittedName>
        <fullName evidence="4">DNA-binding death effector domain-containing protein 2-like</fullName>
    </submittedName>
</protein>
<dbReference type="PROSITE" id="PS50168">
    <property type="entry name" value="DED"/>
    <property type="match status" value="1"/>
</dbReference>
<name>A0ABR0YBD5_HUSHU</name>
<dbReference type="PANTHER" id="PTHR15205">
    <property type="entry name" value="DEATH EFFECTOR DOMAIN-CONTAINING PROTEIN"/>
    <property type="match status" value="1"/>
</dbReference>
<organism evidence="4 5">
    <name type="scientific">Huso huso</name>
    <name type="common">Beluga</name>
    <name type="synonym">Acipenser huso</name>
    <dbReference type="NCBI Taxonomy" id="61971"/>
    <lineage>
        <taxon>Eukaryota</taxon>
        <taxon>Metazoa</taxon>
        <taxon>Chordata</taxon>
        <taxon>Craniata</taxon>
        <taxon>Vertebrata</taxon>
        <taxon>Euteleostomi</taxon>
        <taxon>Actinopterygii</taxon>
        <taxon>Chondrostei</taxon>
        <taxon>Acipenseriformes</taxon>
        <taxon>Acipenseridae</taxon>
        <taxon>Huso</taxon>
    </lineage>
</organism>
<feature type="region of interest" description="Disordered" evidence="2">
    <location>
        <begin position="152"/>
        <end position="243"/>
    </location>
</feature>
<proteinExistence type="predicted"/>
<dbReference type="InterPro" id="IPR038856">
    <property type="entry name" value="DEDD/DEDD2"/>
</dbReference>
<dbReference type="Gene3D" id="1.10.533.10">
    <property type="entry name" value="Death Domain, Fas"/>
    <property type="match status" value="1"/>
</dbReference>
<comment type="caution">
    <text evidence="4">The sequence shown here is derived from an EMBL/GenBank/DDBJ whole genome shotgun (WGS) entry which is preliminary data.</text>
</comment>
<feature type="compositionally biased region" description="Gly residues" evidence="2">
    <location>
        <begin position="397"/>
        <end position="409"/>
    </location>
</feature>
<feature type="compositionally biased region" description="Basic residues" evidence="2">
    <location>
        <begin position="210"/>
        <end position="221"/>
    </location>
</feature>